<evidence type="ECO:0000313" key="1">
    <source>
        <dbReference type="EMBL" id="KFF31650.1"/>
    </source>
</evidence>
<sequence>MTGIHGDTIVIEHRTLGEPDVDGETKESMTACTVEGCSVQPVTNAGDVLFEQDIIIGRWRVIGPQGVLVSDLVDGDDTIRWNGKAYRLSSAVQEYMPADGLGSHSEFYMMEDHR</sequence>
<evidence type="ECO:0000313" key="2">
    <source>
        <dbReference type="Proteomes" id="UP000028730"/>
    </source>
</evidence>
<keyword evidence="2" id="KW-1185">Reference proteome</keyword>
<dbReference type="EMBL" id="ATLK01000001">
    <property type="protein sequence ID" value="KFF31650.1"/>
    <property type="molecule type" value="Genomic_DNA"/>
</dbReference>
<reference evidence="1 2" key="1">
    <citation type="journal article" date="2014" name="Appl. Environ. Microbiol.">
        <title>Genomic encyclopedia of type strains of the genus Bifidobacterium.</title>
        <authorList>
            <person name="Milani C."/>
            <person name="Lugli G.A."/>
            <person name="Duranti S."/>
            <person name="Turroni F."/>
            <person name="Bottacini F."/>
            <person name="Mangifesta M."/>
            <person name="Sanchez B."/>
            <person name="Viappiani A."/>
            <person name="Mancabelli L."/>
            <person name="Taminiau B."/>
            <person name="Delcenserie V."/>
            <person name="Barrangou R."/>
            <person name="Margolles A."/>
            <person name="van Sinderen D."/>
            <person name="Ventura M."/>
        </authorList>
    </citation>
    <scope>NUCLEOTIDE SEQUENCE [LARGE SCALE GENOMIC DNA]</scope>
    <source>
        <strain evidence="1 2">DSM 19703</strain>
    </source>
</reference>
<dbReference type="Proteomes" id="UP000028730">
    <property type="component" value="Unassembled WGS sequence"/>
</dbReference>
<evidence type="ECO:0008006" key="3">
    <source>
        <dbReference type="Google" id="ProtNLM"/>
    </source>
</evidence>
<accession>A0A080N4R6</accession>
<comment type="caution">
    <text evidence="1">The sequence shown here is derived from an EMBL/GenBank/DDBJ whole genome shotgun (WGS) entry which is preliminary data.</text>
</comment>
<dbReference type="RefSeq" id="WP_044087951.1">
    <property type="nucleotide sequence ID" value="NZ_ATLK01000001.1"/>
</dbReference>
<gene>
    <name evidence="1" type="ORF">BBOMB_1036</name>
</gene>
<dbReference type="OrthoDB" id="3239171at2"/>
<protein>
    <recommendedName>
        <fullName evidence="3">Head-to-tail stopper</fullName>
    </recommendedName>
</protein>
<name>A0A080N4R6_9BIFI</name>
<proteinExistence type="predicted"/>
<dbReference type="eggNOG" id="ENOG5031V00">
    <property type="taxonomic scope" value="Bacteria"/>
</dbReference>
<organism evidence="1 2">
    <name type="scientific">Bifidobacterium bombi DSM 19703</name>
    <dbReference type="NCBI Taxonomy" id="1341695"/>
    <lineage>
        <taxon>Bacteria</taxon>
        <taxon>Bacillati</taxon>
        <taxon>Actinomycetota</taxon>
        <taxon>Actinomycetes</taxon>
        <taxon>Bifidobacteriales</taxon>
        <taxon>Bifidobacteriaceae</taxon>
        <taxon>Bifidobacterium</taxon>
    </lineage>
</organism>
<dbReference type="STRING" id="1341695.BBOMB_1036"/>
<dbReference type="AlphaFoldDB" id="A0A080N4R6"/>